<dbReference type="PROSITE" id="PS51257">
    <property type="entry name" value="PROKAR_LIPOPROTEIN"/>
    <property type="match status" value="1"/>
</dbReference>
<evidence type="ECO:0000313" key="3">
    <source>
        <dbReference type="Proteomes" id="UP000323454"/>
    </source>
</evidence>
<name>A0A5B2XDC0_9PSEU</name>
<keyword evidence="3" id="KW-1185">Reference proteome</keyword>
<proteinExistence type="predicted"/>
<organism evidence="2 3">
    <name type="scientific">Solihabitans fulvus</name>
    <dbReference type="NCBI Taxonomy" id="1892852"/>
    <lineage>
        <taxon>Bacteria</taxon>
        <taxon>Bacillati</taxon>
        <taxon>Actinomycetota</taxon>
        <taxon>Actinomycetes</taxon>
        <taxon>Pseudonocardiales</taxon>
        <taxon>Pseudonocardiaceae</taxon>
        <taxon>Solihabitans</taxon>
    </lineage>
</organism>
<dbReference type="RefSeq" id="WP_149850936.1">
    <property type="nucleotide sequence ID" value="NZ_VUOB01000032.1"/>
</dbReference>
<reference evidence="2 3" key="1">
    <citation type="submission" date="2019-09" db="EMBL/GenBank/DDBJ databases">
        <title>Goodfellowia gen. nov., a new genus of the Pseudonocardineae related to Actinoalloteichus, containing Goodfellowia coeruleoviolacea gen. nov., comb. nov. gen. nov., comb. nov.</title>
        <authorList>
            <person name="Labeda D."/>
        </authorList>
    </citation>
    <scope>NUCLEOTIDE SEQUENCE [LARGE SCALE GENOMIC DNA]</scope>
    <source>
        <strain evidence="2 3">AN110305</strain>
    </source>
</reference>
<feature type="chain" id="PRO_5038819844" description="Lipoprotein" evidence="1">
    <location>
        <begin position="37"/>
        <end position="163"/>
    </location>
</feature>
<dbReference type="OrthoDB" id="3693714at2"/>
<dbReference type="EMBL" id="VUOB01000032">
    <property type="protein sequence ID" value="KAA2261029.1"/>
    <property type="molecule type" value="Genomic_DNA"/>
</dbReference>
<dbReference type="Proteomes" id="UP000323454">
    <property type="component" value="Unassembled WGS sequence"/>
</dbReference>
<dbReference type="AlphaFoldDB" id="A0A5B2XDC0"/>
<comment type="caution">
    <text evidence="2">The sequence shown here is derived from an EMBL/GenBank/DDBJ whole genome shotgun (WGS) entry which is preliminary data.</text>
</comment>
<gene>
    <name evidence="2" type="ORF">F0L68_18920</name>
</gene>
<accession>A0A5B2XDC0</accession>
<reference evidence="2 3" key="2">
    <citation type="submission" date="2019-09" db="EMBL/GenBank/DDBJ databases">
        <authorList>
            <person name="Jin C."/>
        </authorList>
    </citation>
    <scope>NUCLEOTIDE SEQUENCE [LARGE SCALE GENOMIC DNA]</scope>
    <source>
        <strain evidence="2 3">AN110305</strain>
    </source>
</reference>
<feature type="signal peptide" evidence="1">
    <location>
        <begin position="1"/>
        <end position="36"/>
    </location>
</feature>
<protein>
    <recommendedName>
        <fullName evidence="4">Lipoprotein</fullName>
    </recommendedName>
</protein>
<sequence>MVSGRAASGRAAAALRTVALASAGLALLAGCGSSVAGTARPLALTDRDRALVTDYFGKLNDAGAHGSAQQLDVLSRTQHPDFPGKTCDLAGMTLRIEPTMSTLRTDARWVPTDQAQHPRGVVYVVAVTVSARRDNAEVGSQIGSEHVVVLDGVAYGFAPCLSG</sequence>
<evidence type="ECO:0000256" key="1">
    <source>
        <dbReference type="SAM" id="SignalP"/>
    </source>
</evidence>
<keyword evidence="1" id="KW-0732">Signal</keyword>
<evidence type="ECO:0008006" key="4">
    <source>
        <dbReference type="Google" id="ProtNLM"/>
    </source>
</evidence>
<evidence type="ECO:0000313" key="2">
    <source>
        <dbReference type="EMBL" id="KAA2261029.1"/>
    </source>
</evidence>